<dbReference type="EMBL" id="JAAQYI010000012">
    <property type="protein sequence ID" value="NNA81527.1"/>
    <property type="molecule type" value="Genomic_DNA"/>
</dbReference>
<keyword evidence="3" id="KW-1133">Transmembrane helix</keyword>
<evidence type="ECO:0000256" key="2">
    <source>
        <dbReference type="ARBA" id="ARBA00022692"/>
    </source>
</evidence>
<evidence type="ECO:0000256" key="3">
    <source>
        <dbReference type="ARBA" id="ARBA00022989"/>
    </source>
</evidence>
<evidence type="ECO:0000313" key="5">
    <source>
        <dbReference type="EMBL" id="NNA81527.1"/>
    </source>
</evidence>
<name>A0A7Y1QHY6_9PSED</name>
<evidence type="ECO:0000313" key="6">
    <source>
        <dbReference type="Proteomes" id="UP000586252"/>
    </source>
</evidence>
<dbReference type="InterPro" id="IPR029058">
    <property type="entry name" value="AB_hydrolase_fold"/>
</dbReference>
<accession>A0A7Y1QHY6</accession>
<dbReference type="Pfam" id="PF05277">
    <property type="entry name" value="DUF726"/>
    <property type="match status" value="1"/>
</dbReference>
<dbReference type="PANTHER" id="PTHR17920">
    <property type="entry name" value="TRANSMEMBRANE AND COILED-COIL DOMAIN-CONTAINING PROTEIN 4 TMCO4"/>
    <property type="match status" value="1"/>
</dbReference>
<proteinExistence type="predicted"/>
<comment type="subcellular location">
    <subcellularLocation>
        <location evidence="1">Membrane</location>
        <topology evidence="1">Multi-pass membrane protein</topology>
    </subcellularLocation>
</comment>
<evidence type="ECO:0000256" key="4">
    <source>
        <dbReference type="ARBA" id="ARBA00023136"/>
    </source>
</evidence>
<dbReference type="Proteomes" id="UP000586252">
    <property type="component" value="Unassembled WGS sequence"/>
</dbReference>
<dbReference type="SUPFAM" id="SSF53474">
    <property type="entry name" value="alpha/beta-Hydrolases"/>
    <property type="match status" value="1"/>
</dbReference>
<gene>
    <name evidence="5" type="ORF">HBO30_22680</name>
</gene>
<dbReference type="Gene3D" id="3.40.50.1820">
    <property type="entry name" value="alpha/beta hydrolase"/>
    <property type="match status" value="1"/>
</dbReference>
<keyword evidence="2" id="KW-0812">Transmembrane</keyword>
<sequence length="488" mass="53835">MSHTFKFLSLPHRSGEVANVFIHGYSAGHDMEDRCALRKCIPSSLHNCVNIFAFWPSGHWSQFDALSSGGVSAITRVNVLAGAAAAVVDRAVHFNSSRKRATAMGKTLLSQLERYLLEFHPYVSKINLVGHSLGGRVVVSALLDMLHKPANHDLEIGDVLLMAAATELSGNEARAIRKRTNCKLYNAYSKDDDILRLNIGENSAGRQPVANCKNVRMESFGHTDYWPRLEQVLRESGFHSYQSGLPVSLQPHPIIKNPDPVVTDHFLYDLLELTSDRIRGQFAKHLRSSSWTTLETDHSLYLLSKEFQLLGGHCLVNVARGRGLKYVQILLMLAEHYDLLSELHNCAQVVEMEALLISTCFRSSFGEAHVLASRQEITEHMAAMTEKGYFEQVDSLAASLTITSYFSTPEPPAPVYRNSSSALSSETNGLALASISMLPSLTGLISTERIKAAVTNLKSAVKPGYSALIPAVAILFYARLQLNNEGLR</sequence>
<organism evidence="5 6">
    <name type="scientific">Pseudomonas lactis</name>
    <dbReference type="NCBI Taxonomy" id="1615674"/>
    <lineage>
        <taxon>Bacteria</taxon>
        <taxon>Pseudomonadati</taxon>
        <taxon>Pseudomonadota</taxon>
        <taxon>Gammaproteobacteria</taxon>
        <taxon>Pseudomonadales</taxon>
        <taxon>Pseudomonadaceae</taxon>
        <taxon>Pseudomonas</taxon>
    </lineage>
</organism>
<reference evidence="5 6" key="1">
    <citation type="journal article" date="2020" name="Front. Microbiol.">
        <title>Genetic Organization of the aprX-lipA2 Operon Affects the Proteolytic Potential of Pseudomonas Species in Milk.</title>
        <authorList>
            <person name="Maier C."/>
            <person name="Huptas C."/>
            <person name="von Neubeck M."/>
            <person name="Scherer S."/>
            <person name="Wenning M."/>
            <person name="Lucking G."/>
        </authorList>
    </citation>
    <scope>NUCLEOTIDE SEQUENCE [LARGE SCALE GENOMIC DNA]</scope>
    <source>
        <strain evidence="5 6">WS 5404</strain>
    </source>
</reference>
<keyword evidence="4" id="KW-0472">Membrane</keyword>
<comment type="caution">
    <text evidence="5">The sequence shown here is derived from an EMBL/GenBank/DDBJ whole genome shotgun (WGS) entry which is preliminary data.</text>
</comment>
<protein>
    <submittedName>
        <fullName evidence="5">DUF726 domain-containing protein</fullName>
    </submittedName>
</protein>
<evidence type="ECO:0000256" key="1">
    <source>
        <dbReference type="ARBA" id="ARBA00004141"/>
    </source>
</evidence>
<dbReference type="PANTHER" id="PTHR17920:SF3">
    <property type="entry name" value="TRANSMEMBRANE AND COILED-COIL DOMAIN-CONTAINING PROTEIN 4"/>
    <property type="match status" value="1"/>
</dbReference>
<dbReference type="RefSeq" id="WP_057711079.1">
    <property type="nucleotide sequence ID" value="NZ_JAAQYI010000012.1"/>
</dbReference>
<dbReference type="GeneID" id="45734874"/>
<dbReference type="InterPro" id="IPR007941">
    <property type="entry name" value="DUF726"/>
</dbReference>
<dbReference type="GO" id="GO:0016020">
    <property type="term" value="C:membrane"/>
    <property type="evidence" value="ECO:0007669"/>
    <property type="project" value="UniProtKB-SubCell"/>
</dbReference>
<dbReference type="AlphaFoldDB" id="A0A7Y1QHY6"/>